<dbReference type="AlphaFoldDB" id="A0A4U2Z3C7"/>
<accession>A0A4U2Z3C7</accession>
<keyword evidence="2" id="KW-1185">Reference proteome</keyword>
<evidence type="ECO:0000313" key="1">
    <source>
        <dbReference type="EMBL" id="TKI68254.1"/>
    </source>
</evidence>
<dbReference type="RefSeq" id="WP_137015309.1">
    <property type="nucleotide sequence ID" value="NZ_SZPX01000009.1"/>
</dbReference>
<dbReference type="OrthoDB" id="5335012at2"/>
<comment type="caution">
    <text evidence="1">The sequence shown here is derived from an EMBL/GenBank/DDBJ whole genome shotgun (WGS) entry which is preliminary data.</text>
</comment>
<sequence length="77" mass="8831">MSTLTKQEKDALEDVFLSIHTGNNKYKKLKELSSFIIADEISSVLSKLLKRAKFGLKKRKSSHFLSFLDKKKKSLSK</sequence>
<evidence type="ECO:0000313" key="2">
    <source>
        <dbReference type="Proteomes" id="UP000309561"/>
    </source>
</evidence>
<name>A0A4U2Z3C7_9BACT</name>
<reference evidence="1 2" key="1">
    <citation type="submission" date="2019-04" db="EMBL/GenBank/DDBJ databases">
        <title>Sulfurimonas crateris sp. nov. a facultative anaerobic sulfur-oxidizing chemolithautotrophic bacterium isolated from a terrestrial mud vulcano.</title>
        <authorList>
            <person name="Ratnikova N.M."/>
            <person name="Slobodkin A.I."/>
            <person name="Merkel A.Y."/>
            <person name="Novikov A."/>
            <person name="Bonch-Osmolovskaya E.A."/>
            <person name="Slobodkina G.B."/>
        </authorList>
    </citation>
    <scope>NUCLEOTIDE SEQUENCE [LARGE SCALE GENOMIC DNA]</scope>
    <source>
        <strain evidence="1 2">SN118</strain>
    </source>
</reference>
<gene>
    <name evidence="1" type="ORF">FCU45_11140</name>
</gene>
<organism evidence="1 2">
    <name type="scientific">Sulfurimonas crateris</name>
    <dbReference type="NCBI Taxonomy" id="2574727"/>
    <lineage>
        <taxon>Bacteria</taxon>
        <taxon>Pseudomonadati</taxon>
        <taxon>Campylobacterota</taxon>
        <taxon>Epsilonproteobacteria</taxon>
        <taxon>Campylobacterales</taxon>
        <taxon>Sulfurimonadaceae</taxon>
        <taxon>Sulfurimonas</taxon>
    </lineage>
</organism>
<dbReference type="EMBL" id="SZPX01000009">
    <property type="protein sequence ID" value="TKI68254.1"/>
    <property type="molecule type" value="Genomic_DNA"/>
</dbReference>
<proteinExistence type="predicted"/>
<dbReference type="Proteomes" id="UP000309561">
    <property type="component" value="Unassembled WGS sequence"/>
</dbReference>
<protein>
    <submittedName>
        <fullName evidence="1">Uncharacterized protein</fullName>
    </submittedName>
</protein>